<dbReference type="Gene3D" id="2.170.130.10">
    <property type="entry name" value="TonB-dependent receptor, plug domain"/>
    <property type="match status" value="1"/>
</dbReference>
<dbReference type="InterPro" id="IPR010101">
    <property type="entry name" value="B12_transptr_BtuB"/>
</dbReference>
<dbReference type="InterPro" id="IPR000531">
    <property type="entry name" value="Beta-barrel_TonB"/>
</dbReference>
<dbReference type="RefSeq" id="WP_078487684.1">
    <property type="nucleotide sequence ID" value="NZ_MPRJ01000057.1"/>
</dbReference>
<dbReference type="PANTHER" id="PTHR30069">
    <property type="entry name" value="TONB-DEPENDENT OUTER MEMBRANE RECEPTOR"/>
    <property type="match status" value="1"/>
</dbReference>
<evidence type="ECO:0000256" key="1">
    <source>
        <dbReference type="ARBA" id="ARBA00004571"/>
    </source>
</evidence>
<organism evidence="16 17">
    <name type="scientific">Solemya velesiana gill symbiont</name>
    <dbReference type="NCBI Taxonomy" id="1918948"/>
    <lineage>
        <taxon>Bacteria</taxon>
        <taxon>Pseudomonadati</taxon>
        <taxon>Pseudomonadota</taxon>
        <taxon>Gammaproteobacteria</taxon>
        <taxon>sulfur-oxidizing symbionts</taxon>
    </lineage>
</organism>
<dbReference type="Pfam" id="PF00593">
    <property type="entry name" value="TonB_dep_Rec_b-barrel"/>
    <property type="match status" value="1"/>
</dbReference>
<name>A0A1T2KTA4_9GAMM</name>
<keyword evidence="10 11" id="KW-0998">Cell outer membrane</keyword>
<keyword evidence="16" id="KW-0675">Receptor</keyword>
<comment type="caution">
    <text evidence="16">The sequence shown here is derived from an EMBL/GenBank/DDBJ whole genome shotgun (WGS) entry which is preliminary data.</text>
</comment>
<evidence type="ECO:0000256" key="12">
    <source>
        <dbReference type="RuleBase" id="RU003357"/>
    </source>
</evidence>
<dbReference type="GO" id="GO:0046930">
    <property type="term" value="C:pore complex"/>
    <property type="evidence" value="ECO:0007669"/>
    <property type="project" value="UniProtKB-KW"/>
</dbReference>
<gene>
    <name evidence="16" type="ORF">BOW51_08995</name>
</gene>
<dbReference type="InterPro" id="IPR039426">
    <property type="entry name" value="TonB-dep_rcpt-like"/>
</dbReference>
<feature type="domain" description="TonB-dependent receptor plug" evidence="15">
    <location>
        <begin position="44"/>
        <end position="148"/>
    </location>
</feature>
<dbReference type="InterPro" id="IPR012910">
    <property type="entry name" value="Plug_dom"/>
</dbReference>
<evidence type="ECO:0000256" key="5">
    <source>
        <dbReference type="ARBA" id="ARBA00022729"/>
    </source>
</evidence>
<dbReference type="EMBL" id="MPRJ01000057">
    <property type="protein sequence ID" value="OOZ36052.1"/>
    <property type="molecule type" value="Genomic_DNA"/>
</dbReference>
<evidence type="ECO:0000259" key="14">
    <source>
        <dbReference type="Pfam" id="PF00593"/>
    </source>
</evidence>
<feature type="signal peptide" evidence="13">
    <location>
        <begin position="1"/>
        <end position="22"/>
    </location>
</feature>
<dbReference type="GO" id="GO:0015288">
    <property type="term" value="F:porin activity"/>
    <property type="evidence" value="ECO:0007669"/>
    <property type="project" value="UniProtKB-KW"/>
</dbReference>
<evidence type="ECO:0000256" key="4">
    <source>
        <dbReference type="ARBA" id="ARBA00022692"/>
    </source>
</evidence>
<dbReference type="Proteomes" id="UP000190896">
    <property type="component" value="Unassembled WGS sequence"/>
</dbReference>
<evidence type="ECO:0000259" key="15">
    <source>
        <dbReference type="Pfam" id="PF07715"/>
    </source>
</evidence>
<accession>A0A1T2KTA4</accession>
<dbReference type="CDD" id="cd01347">
    <property type="entry name" value="ligand_gated_channel"/>
    <property type="match status" value="1"/>
</dbReference>
<dbReference type="GO" id="GO:0006811">
    <property type="term" value="P:monoatomic ion transport"/>
    <property type="evidence" value="ECO:0007669"/>
    <property type="project" value="UniProtKB-KW"/>
</dbReference>
<dbReference type="GO" id="GO:0009279">
    <property type="term" value="C:cell outer membrane"/>
    <property type="evidence" value="ECO:0007669"/>
    <property type="project" value="UniProtKB-SubCell"/>
</dbReference>
<comment type="similarity">
    <text evidence="11 12">Belongs to the TonB-dependent receptor family.</text>
</comment>
<evidence type="ECO:0000256" key="2">
    <source>
        <dbReference type="ARBA" id="ARBA00022448"/>
    </source>
</evidence>
<keyword evidence="2 11" id="KW-0813">Transport</keyword>
<sequence>MRSLFPLASLALLSTLSTVSVAEQPEMLAPVVVTASRTAETADQALSSVTIIEREEIARYQATDITALLTGLAGVNIAANGGMGKNKAVHLRGTNSSHTLLLIDGIRVGSATLGTPAWSLIPINDIERIEIVRGPRSSLYGSDAIGGVIQIFTRKRGDEHKTTLEAGIGSNNRAKLGAGISGGNKNGRYNLTISGERTDGYDTHVDTETDDDGYDNISINAGFNRKLSETVELSGQLLRSQGENEFDGNSYNGNTSDYLEQSAGLAVTAQINDLWESTLRLGQSRNESDDYYNGSYVSSFNTRRDQLSWENNFHLNDSNLLTAGFDYLDDHVSGSQAYSITERSNKALFAQHRFFGEVSDLQVGLRIDDNQQFGKHTTGNIAWGLSLDENLRLTASAGSAFKAPTFNDLYWPATPWSSGNPGLQPEKARSYELGLEGSWSAFQWSIRAYRSKIENLIDWACTANCNDADPWNDFWQPSNVGNAKTEGLELQASTNLHGWDSRFTINLLDPTDESTGNTLPKRAKGSLRIDLDRTFGRWNLGGTLLGESGRWNNPDNTVRLGGYAIVDLRAGYRLNPEWQIRGTIDNLLDRDYETSDGYPMPGRDFFLSVVYQPK</sequence>
<keyword evidence="7 12" id="KW-0798">TonB box</keyword>
<keyword evidence="8" id="KW-0626">Porin</keyword>
<feature type="domain" description="TonB-dependent receptor-like beta-barrel" evidence="14">
    <location>
        <begin position="169"/>
        <end position="587"/>
    </location>
</feature>
<keyword evidence="4 11" id="KW-0812">Transmembrane</keyword>
<dbReference type="GO" id="GO:0015420">
    <property type="term" value="F:ABC-type vitamin B12 transporter activity"/>
    <property type="evidence" value="ECO:0007669"/>
    <property type="project" value="InterPro"/>
</dbReference>
<dbReference type="PANTHER" id="PTHR30069:SF53">
    <property type="entry name" value="COLICIN I RECEPTOR-RELATED"/>
    <property type="match status" value="1"/>
</dbReference>
<dbReference type="Pfam" id="PF07715">
    <property type="entry name" value="Plug"/>
    <property type="match status" value="1"/>
</dbReference>
<evidence type="ECO:0000256" key="6">
    <source>
        <dbReference type="ARBA" id="ARBA00023065"/>
    </source>
</evidence>
<evidence type="ECO:0000313" key="17">
    <source>
        <dbReference type="Proteomes" id="UP000190896"/>
    </source>
</evidence>
<protein>
    <submittedName>
        <fullName evidence="16">TonB-dependent vitamin B12 receptor</fullName>
    </submittedName>
</protein>
<keyword evidence="9 11" id="KW-0472">Membrane</keyword>
<keyword evidence="3 11" id="KW-1134">Transmembrane beta strand</keyword>
<dbReference type="SUPFAM" id="SSF56935">
    <property type="entry name" value="Porins"/>
    <property type="match status" value="1"/>
</dbReference>
<feature type="chain" id="PRO_5013001440" evidence="13">
    <location>
        <begin position="23"/>
        <end position="614"/>
    </location>
</feature>
<dbReference type="NCBIfam" id="TIGR01779">
    <property type="entry name" value="TonB-B12"/>
    <property type="match status" value="1"/>
</dbReference>
<dbReference type="Gene3D" id="2.40.170.20">
    <property type="entry name" value="TonB-dependent receptor, beta-barrel domain"/>
    <property type="match status" value="1"/>
</dbReference>
<dbReference type="InterPro" id="IPR037066">
    <property type="entry name" value="Plug_dom_sf"/>
</dbReference>
<reference evidence="16 17" key="1">
    <citation type="submission" date="2016-11" db="EMBL/GenBank/DDBJ databases">
        <title>Mixed transmission modes and dynamic genome evolution in an obligate animal-bacterial symbiosis.</title>
        <authorList>
            <person name="Russell S.L."/>
            <person name="Corbett-Detig R.B."/>
            <person name="Cavanaugh C.M."/>
        </authorList>
    </citation>
    <scope>NUCLEOTIDE SEQUENCE [LARGE SCALE GENOMIC DNA]</scope>
    <source>
        <strain evidence="16">Se-Cadez</strain>
    </source>
</reference>
<dbReference type="PROSITE" id="PS52016">
    <property type="entry name" value="TONB_DEPENDENT_REC_3"/>
    <property type="match status" value="1"/>
</dbReference>
<evidence type="ECO:0000313" key="16">
    <source>
        <dbReference type="EMBL" id="OOZ36052.1"/>
    </source>
</evidence>
<evidence type="ECO:0000256" key="11">
    <source>
        <dbReference type="PROSITE-ProRule" id="PRU01360"/>
    </source>
</evidence>
<keyword evidence="6" id="KW-0406">Ion transport</keyword>
<evidence type="ECO:0000256" key="9">
    <source>
        <dbReference type="ARBA" id="ARBA00023136"/>
    </source>
</evidence>
<evidence type="ECO:0000256" key="10">
    <source>
        <dbReference type="ARBA" id="ARBA00023237"/>
    </source>
</evidence>
<keyword evidence="17" id="KW-1185">Reference proteome</keyword>
<dbReference type="AlphaFoldDB" id="A0A1T2KTA4"/>
<dbReference type="InterPro" id="IPR036942">
    <property type="entry name" value="Beta-barrel_TonB_sf"/>
</dbReference>
<evidence type="ECO:0000256" key="13">
    <source>
        <dbReference type="SAM" id="SignalP"/>
    </source>
</evidence>
<evidence type="ECO:0000256" key="7">
    <source>
        <dbReference type="ARBA" id="ARBA00023077"/>
    </source>
</evidence>
<keyword evidence="5 13" id="KW-0732">Signal</keyword>
<dbReference type="OrthoDB" id="9764669at2"/>
<comment type="subcellular location">
    <subcellularLocation>
        <location evidence="1 11">Cell outer membrane</location>
        <topology evidence="1 11">Multi-pass membrane protein</topology>
    </subcellularLocation>
</comment>
<proteinExistence type="inferred from homology"/>
<evidence type="ECO:0000256" key="8">
    <source>
        <dbReference type="ARBA" id="ARBA00023114"/>
    </source>
</evidence>
<evidence type="ECO:0000256" key="3">
    <source>
        <dbReference type="ARBA" id="ARBA00022452"/>
    </source>
</evidence>